<protein>
    <submittedName>
        <fullName evidence="1">Uncharacterized protein</fullName>
    </submittedName>
</protein>
<sequence>MITRSQTAKLKTVINDDQKKKLNEKVQALISFFFEPHVEPPTGLISSEGLNSQFLNNLHKLKIDIYKDQNKKLYMKLNKKVKNLIIFFINNVVQSPADLIPSEVLNKLQTDTNDLFEFACKMLNTDDPKWKEINITEFLTNIHSCINKTIEKYKTIIKTNCCLTSQKEDINKLMNNSTNEIKIYVKDFMEELEAFLESKKMLN</sequence>
<proteinExistence type="predicted"/>
<reference evidence="1" key="1">
    <citation type="submission" date="2022-10" db="EMBL/GenBank/DDBJ databases">
        <title>Genome sequences of endogenous nimaviruses in decapod crustaceans.</title>
        <authorList>
            <person name="Kawato S."/>
            <person name="Nozaki R."/>
            <person name="Kondo H."/>
            <person name="Hirono I."/>
        </authorList>
    </citation>
    <scope>NUCLEOTIDE SEQUENCE</scope>
    <source>
        <strain evidence="1">Tokushima2020</strain>
    </source>
</reference>
<evidence type="ECO:0000313" key="1">
    <source>
        <dbReference type="EMBL" id="BDT62842.1"/>
    </source>
</evidence>
<organism evidence="1">
    <name type="scientific">Metapenaeus joyneri majanivirus</name>
    <dbReference type="NCBI Taxonomy" id="2984280"/>
    <lineage>
        <taxon>Viruses</taxon>
        <taxon>Viruses incertae sedis</taxon>
        <taxon>Naldaviricetes</taxon>
        <taxon>Nimaviridae</taxon>
    </lineage>
</organism>
<accession>A0A9C7EYW8</accession>
<dbReference type="EMBL" id="LC738878">
    <property type="protein sequence ID" value="BDT62842.1"/>
    <property type="molecule type" value="Genomic_DNA"/>
</dbReference>
<name>A0A9C7EYW8_9VIRU</name>